<dbReference type="AlphaFoldDB" id="A0A292PXH2"/>
<evidence type="ECO:0000313" key="2">
    <source>
        <dbReference type="Proteomes" id="UP001412239"/>
    </source>
</evidence>
<protein>
    <submittedName>
        <fullName evidence="1">Uncharacterized protein</fullName>
    </submittedName>
</protein>
<organism evidence="1 2">
    <name type="scientific">Tuber aestivum</name>
    <name type="common">summer truffle</name>
    <dbReference type="NCBI Taxonomy" id="59557"/>
    <lineage>
        <taxon>Eukaryota</taxon>
        <taxon>Fungi</taxon>
        <taxon>Dikarya</taxon>
        <taxon>Ascomycota</taxon>
        <taxon>Pezizomycotina</taxon>
        <taxon>Pezizomycetes</taxon>
        <taxon>Pezizales</taxon>
        <taxon>Tuberaceae</taxon>
        <taxon>Tuber</taxon>
    </lineage>
</organism>
<dbReference type="Proteomes" id="UP001412239">
    <property type="component" value="Unassembled WGS sequence"/>
</dbReference>
<reference evidence="1" key="1">
    <citation type="submission" date="2015-10" db="EMBL/GenBank/DDBJ databases">
        <authorList>
            <person name="Regsiter A."/>
            <person name="william w."/>
        </authorList>
    </citation>
    <scope>NUCLEOTIDE SEQUENCE</scope>
    <source>
        <strain evidence="1">Montdore</strain>
    </source>
</reference>
<keyword evidence="2" id="KW-1185">Reference proteome</keyword>
<evidence type="ECO:0000313" key="1">
    <source>
        <dbReference type="EMBL" id="CUS12259.1"/>
    </source>
</evidence>
<sequence>MLCSATLEPSVQRLGNISLEEALYIKSEKRYDDACGGCQECGRGVPGSGIAEAELCCCSGKVEVSGLNTILKMAFIRLQQAGRLLSFSPTRLGGLSLSSISLLCKTPLSGNQTRSFWKAI</sequence>
<dbReference type="EMBL" id="LN890996">
    <property type="protein sequence ID" value="CUS12259.1"/>
    <property type="molecule type" value="Genomic_DNA"/>
</dbReference>
<proteinExistence type="predicted"/>
<name>A0A292PXH2_9PEZI</name>
<accession>A0A292PXH2</accession>
<gene>
    <name evidence="1" type="ORF">GSTUAT00003585001</name>
</gene>